<dbReference type="Gramene" id="KQK20161">
    <property type="protein sequence ID" value="KQK20161"/>
    <property type="gene ID" value="BRADI_1g52735v3"/>
</dbReference>
<dbReference type="Proteomes" id="UP000008810">
    <property type="component" value="Chromosome 1"/>
</dbReference>
<reference evidence="2" key="2">
    <citation type="submission" date="2017-06" db="EMBL/GenBank/DDBJ databases">
        <title>WGS assembly of Brachypodium distachyon.</title>
        <authorList>
            <consortium name="The International Brachypodium Initiative"/>
            <person name="Lucas S."/>
            <person name="Harmon-Smith M."/>
            <person name="Lail K."/>
            <person name="Tice H."/>
            <person name="Grimwood J."/>
            <person name="Bruce D."/>
            <person name="Barry K."/>
            <person name="Shu S."/>
            <person name="Lindquist E."/>
            <person name="Wang M."/>
            <person name="Pitluck S."/>
            <person name="Vogel J.P."/>
            <person name="Garvin D.F."/>
            <person name="Mockler T.C."/>
            <person name="Schmutz J."/>
            <person name="Rokhsar D."/>
            <person name="Bevan M.W."/>
        </authorList>
    </citation>
    <scope>NUCLEOTIDE SEQUENCE</scope>
    <source>
        <strain evidence="2">Bd21</strain>
    </source>
</reference>
<dbReference type="PANTHER" id="PTHR33248">
    <property type="entry name" value="ZINC ION-BINDING PROTEIN"/>
    <property type="match status" value="1"/>
</dbReference>
<dbReference type="EnsemblPlants" id="KQK20161">
    <property type="protein sequence ID" value="KQK20161"/>
    <property type="gene ID" value="BRADI_1g52735v3"/>
</dbReference>
<feature type="non-terminal residue" evidence="2">
    <location>
        <position position="104"/>
    </location>
</feature>
<protein>
    <recommendedName>
        <fullName evidence="5">Zinc finger GRF-type domain-containing protein</fullName>
    </recommendedName>
</protein>
<evidence type="ECO:0000313" key="4">
    <source>
        <dbReference type="Proteomes" id="UP000008810"/>
    </source>
</evidence>
<evidence type="ECO:0000256" key="1">
    <source>
        <dbReference type="SAM" id="MobiDB-lite"/>
    </source>
</evidence>
<reference evidence="2 3" key="1">
    <citation type="journal article" date="2010" name="Nature">
        <title>Genome sequencing and analysis of the model grass Brachypodium distachyon.</title>
        <authorList>
            <consortium name="International Brachypodium Initiative"/>
        </authorList>
    </citation>
    <scope>NUCLEOTIDE SEQUENCE [LARGE SCALE GENOMIC DNA]</scope>
    <source>
        <strain evidence="2 3">Bd21</strain>
    </source>
</reference>
<accession>A0A0Q3LAJ6</accession>
<reference evidence="3" key="3">
    <citation type="submission" date="2018-08" db="UniProtKB">
        <authorList>
            <consortium name="EnsemblPlants"/>
        </authorList>
    </citation>
    <scope>IDENTIFICATION</scope>
    <source>
        <strain evidence="3">cv. Bd21</strain>
    </source>
</reference>
<dbReference type="AlphaFoldDB" id="A0A0Q3LAJ6"/>
<dbReference type="EMBL" id="CM000880">
    <property type="protein sequence ID" value="KQK20161.1"/>
    <property type="molecule type" value="Genomic_DNA"/>
</dbReference>
<evidence type="ECO:0008006" key="5">
    <source>
        <dbReference type="Google" id="ProtNLM"/>
    </source>
</evidence>
<gene>
    <name evidence="2" type="ORF">BRADI_1g52735v3</name>
</gene>
<feature type="region of interest" description="Disordered" evidence="1">
    <location>
        <begin position="1"/>
        <end position="26"/>
    </location>
</feature>
<dbReference type="InParanoid" id="A0A0Q3LAJ6"/>
<sequence>MSRSSIESFARPGRSPGRTPLPYREDPMGHEPALSCYCGIKAPCWISWSPSNPGRRYNACLNAPSAGGGCGYFRWHDPPSNPFVLQFLLGLRGATRRLEDRDGE</sequence>
<proteinExistence type="predicted"/>
<dbReference type="OrthoDB" id="691490at2759"/>
<keyword evidence="4" id="KW-1185">Reference proteome</keyword>
<name>A0A0Q3LAJ6_BRADI</name>
<evidence type="ECO:0000313" key="3">
    <source>
        <dbReference type="EnsemblPlants" id="KQK20161"/>
    </source>
</evidence>
<organism evidence="2">
    <name type="scientific">Brachypodium distachyon</name>
    <name type="common">Purple false brome</name>
    <name type="synonym">Trachynia distachya</name>
    <dbReference type="NCBI Taxonomy" id="15368"/>
    <lineage>
        <taxon>Eukaryota</taxon>
        <taxon>Viridiplantae</taxon>
        <taxon>Streptophyta</taxon>
        <taxon>Embryophyta</taxon>
        <taxon>Tracheophyta</taxon>
        <taxon>Spermatophyta</taxon>
        <taxon>Magnoliopsida</taxon>
        <taxon>Liliopsida</taxon>
        <taxon>Poales</taxon>
        <taxon>Poaceae</taxon>
        <taxon>BOP clade</taxon>
        <taxon>Pooideae</taxon>
        <taxon>Stipodae</taxon>
        <taxon>Brachypodieae</taxon>
        <taxon>Brachypodium</taxon>
    </lineage>
</organism>
<evidence type="ECO:0000313" key="2">
    <source>
        <dbReference type="EMBL" id="KQK20161.1"/>
    </source>
</evidence>